<dbReference type="PROSITE" id="PS51336">
    <property type="entry name" value="DM10"/>
    <property type="match status" value="3"/>
</dbReference>
<evidence type="ECO:0000256" key="4">
    <source>
        <dbReference type="ARBA" id="ARBA00023212"/>
    </source>
</evidence>
<dbReference type="GO" id="GO:0010975">
    <property type="term" value="P:regulation of neuron projection development"/>
    <property type="evidence" value="ECO:0007669"/>
    <property type="project" value="TreeGrafter"/>
</dbReference>
<dbReference type="FunFam" id="2.30.29.170:FF:000002">
    <property type="entry name" value="EF-hand domain (C-terminal) containing 1"/>
    <property type="match status" value="1"/>
</dbReference>
<keyword evidence="3" id="KW-0677">Repeat</keyword>
<dbReference type="GO" id="GO:0005930">
    <property type="term" value="C:axoneme"/>
    <property type="evidence" value="ECO:0007669"/>
    <property type="project" value="UniProtKB-SubCell"/>
</dbReference>
<keyword evidence="4" id="KW-0206">Cytoskeleton</keyword>
<evidence type="ECO:0000256" key="3">
    <source>
        <dbReference type="ARBA" id="ARBA00022737"/>
    </source>
</evidence>
<feature type="domain" description="DM10" evidence="8">
    <location>
        <begin position="110"/>
        <end position="250"/>
    </location>
</feature>
<protein>
    <recommendedName>
        <fullName evidence="7">EF-hand domain-containing family member C2</fullName>
    </recommendedName>
</protein>
<evidence type="ECO:0000313" key="9">
    <source>
        <dbReference type="EMBL" id="GCB66616.1"/>
    </source>
</evidence>
<keyword evidence="5" id="KW-0966">Cell projection</keyword>
<evidence type="ECO:0000313" key="10">
    <source>
        <dbReference type="Proteomes" id="UP000288216"/>
    </source>
</evidence>
<dbReference type="SUPFAM" id="SSF47473">
    <property type="entry name" value="EF-hand"/>
    <property type="match status" value="1"/>
</dbReference>
<evidence type="ECO:0000256" key="2">
    <source>
        <dbReference type="ARBA" id="ARBA00022490"/>
    </source>
</evidence>
<evidence type="ECO:0000259" key="8">
    <source>
        <dbReference type="PROSITE" id="PS51336"/>
    </source>
</evidence>
<proteinExistence type="predicted"/>
<dbReference type="InterPro" id="IPR040193">
    <property type="entry name" value="EFHC1/EFHC2/EFHB"/>
</dbReference>
<comment type="function">
    <text evidence="6">Microtubule inner protein (MIP) part of the dynein-decorated doublet microtubules (DMTs) in cilia axoneme, which is required for motile cilia beating.</text>
</comment>
<dbReference type="PANTHER" id="PTHR12086">
    <property type="entry name" value="EF-HAND DOMAIN C-TERMINAL CONTAINING PROTEIN"/>
    <property type="match status" value="1"/>
</dbReference>
<feature type="domain" description="DM10" evidence="8">
    <location>
        <begin position="312"/>
        <end position="419"/>
    </location>
</feature>
<dbReference type="EMBL" id="BFAA01007016">
    <property type="protein sequence ID" value="GCB66616.1"/>
    <property type="molecule type" value="Genomic_DNA"/>
</dbReference>
<dbReference type="OMA" id="HPEQFPH"/>
<dbReference type="FunFam" id="2.30.29.170:FF:000001">
    <property type="entry name" value="EF-hand domain containing 1"/>
    <property type="match status" value="1"/>
</dbReference>
<dbReference type="AlphaFoldDB" id="A0A401P0F8"/>
<dbReference type="Proteomes" id="UP000288216">
    <property type="component" value="Unassembled WGS sequence"/>
</dbReference>
<gene>
    <name evidence="9" type="ORF">scyTo_0013596</name>
</gene>
<dbReference type="Gene3D" id="2.30.29.170">
    <property type="match status" value="3"/>
</dbReference>
<keyword evidence="2" id="KW-0963">Cytoplasm</keyword>
<dbReference type="InterPro" id="IPR006602">
    <property type="entry name" value="DM10_dom"/>
</dbReference>
<dbReference type="SMART" id="SM00676">
    <property type="entry name" value="DM10"/>
    <property type="match status" value="3"/>
</dbReference>
<dbReference type="InterPro" id="IPR011992">
    <property type="entry name" value="EF-hand-dom_pair"/>
</dbReference>
<dbReference type="STRING" id="75743.A0A401P0F8"/>
<comment type="caution">
    <text evidence="9">The sequence shown here is derived from an EMBL/GenBank/DDBJ whole genome shotgun (WGS) entry which is preliminary data.</text>
</comment>
<accession>A0A401P0F8</accession>
<organism evidence="9 10">
    <name type="scientific">Scyliorhinus torazame</name>
    <name type="common">Cloudy catshark</name>
    <name type="synonym">Catulus torazame</name>
    <dbReference type="NCBI Taxonomy" id="75743"/>
    <lineage>
        <taxon>Eukaryota</taxon>
        <taxon>Metazoa</taxon>
        <taxon>Chordata</taxon>
        <taxon>Craniata</taxon>
        <taxon>Vertebrata</taxon>
        <taxon>Chondrichthyes</taxon>
        <taxon>Elasmobranchii</taxon>
        <taxon>Galeomorphii</taxon>
        <taxon>Galeoidea</taxon>
        <taxon>Carcharhiniformes</taxon>
        <taxon>Scyliorhinidae</taxon>
        <taxon>Scyliorhinus</taxon>
    </lineage>
</organism>
<feature type="domain" description="DM10" evidence="8">
    <location>
        <begin position="1"/>
        <end position="66"/>
    </location>
</feature>
<keyword evidence="10" id="KW-1185">Reference proteome</keyword>
<reference evidence="9 10" key="1">
    <citation type="journal article" date="2018" name="Nat. Ecol. Evol.">
        <title>Shark genomes provide insights into elasmobranch evolution and the origin of vertebrates.</title>
        <authorList>
            <person name="Hara Y"/>
            <person name="Yamaguchi K"/>
            <person name="Onimaru K"/>
            <person name="Kadota M"/>
            <person name="Koyanagi M"/>
            <person name="Keeley SD"/>
            <person name="Tatsumi K"/>
            <person name="Tanaka K"/>
            <person name="Motone F"/>
            <person name="Kageyama Y"/>
            <person name="Nozu R"/>
            <person name="Adachi N"/>
            <person name="Nishimura O"/>
            <person name="Nakagawa R"/>
            <person name="Tanegashima C"/>
            <person name="Kiyatake I"/>
            <person name="Matsumoto R"/>
            <person name="Murakumo K"/>
            <person name="Nishida K"/>
            <person name="Terakita A"/>
            <person name="Kuratani S"/>
            <person name="Sato K"/>
            <person name="Hyodo S Kuraku.S."/>
        </authorList>
    </citation>
    <scope>NUCLEOTIDE SEQUENCE [LARGE SCALE GENOMIC DNA]</scope>
</reference>
<comment type="subcellular location">
    <subcellularLocation>
        <location evidence="1">Cytoplasm</location>
        <location evidence="1">Cytoskeleton</location>
        <location evidence="1">Cilium axoneme</location>
    </subcellularLocation>
</comment>
<dbReference type="PANTHER" id="PTHR12086:SF11">
    <property type="entry name" value="EF-HAND DOMAIN-CONTAINING FAMILY MEMBER C2"/>
    <property type="match status" value="1"/>
</dbReference>
<sequence>MPVSLVRVITEGTIIHRHRIPLPIPNDDQFYTVEHFNICQEIVFYAKTLMIVDCDQFTKNFLRKMGVKLNPPGCIPEDPYTSKREEMKKNMQPLRPYEKVDKLKQFLDHDTHVLRFYCYWDDSENLFGEFRELILHYFLADDTIEIREVFRPNSGRDAVGVLLHRGKLPKHVPDRLYHPGEITDRTILNTTAPAGPESRYILDSLKTGNVYQEFYKDCDLMIGTVINAWGRKVVLCDCDEFTKEYYRNKYGVVDFTPVKYQSKPTIKIERQIPPYNGFGSEEDSFNSTLSLVPKPPQHNIVQFMEKDRQGLESNVLQFSARLITDDQINSERKFVLSYFLSDDTISIFEPPAVNSGMPGGKFLERVRIKKPGQEIFKSEISEYFTQHDLYIGAKLCLYGNYFCLVDADEYTFCYMEKNADEYQKANICTILTKLKTTGDLHSLEIKRMLSAHDQKRIGIINYDDFRNIVIQIGEGLLTEHEVMTIGRYYSIREEQKTDICLILHVVQEALRKSAFEDFVKISDAFIYEDRQRTGFLPVQESRNILKGFQLLIPNEILDEMISNFLGADGQVAYRNLILGLNWRENPVPPADVKVPFQIKKAGSGEYPPKQVTSINYIAFIEDLFGKQE</sequence>
<dbReference type="OrthoDB" id="10255210at2759"/>
<dbReference type="GO" id="GO:0005874">
    <property type="term" value="C:microtubule"/>
    <property type="evidence" value="ECO:0007669"/>
    <property type="project" value="TreeGrafter"/>
</dbReference>
<evidence type="ECO:0000256" key="5">
    <source>
        <dbReference type="ARBA" id="ARBA00023273"/>
    </source>
</evidence>
<evidence type="ECO:0000256" key="1">
    <source>
        <dbReference type="ARBA" id="ARBA00004430"/>
    </source>
</evidence>
<dbReference type="Pfam" id="PF06565">
    <property type="entry name" value="DM10_dom"/>
    <property type="match status" value="3"/>
</dbReference>
<evidence type="ECO:0000256" key="7">
    <source>
        <dbReference type="ARBA" id="ARBA00039880"/>
    </source>
</evidence>
<evidence type="ECO:0000256" key="6">
    <source>
        <dbReference type="ARBA" id="ARBA00035003"/>
    </source>
</evidence>
<name>A0A401P0F8_SCYTO</name>
<dbReference type="Gene3D" id="1.10.238.10">
    <property type="entry name" value="EF-hand"/>
    <property type="match status" value="1"/>
</dbReference>